<dbReference type="EMBL" id="DS022259">
    <property type="protein sequence ID" value="EWG53362.1"/>
    <property type="molecule type" value="Genomic_DNA"/>
</dbReference>
<accession>W7NA53</accession>
<proteinExistence type="predicted"/>
<gene>
    <name evidence="1" type="ORF">FVEG_17100</name>
</gene>
<sequence length="127" mass="14585">MNLEGLNFMSRARTQMISDAANEALADLIEAHSSTLRRIIISPGVGELVIQCCNMTKGLRSLNIKLPDKTPPRLLDGFLKSCPDLVDFPESFEKYSDRRSEWKNRKQFRVEVLPFQQKLLEGRILDY</sequence>
<name>W7NA53_GIBM7</name>
<keyword evidence="2" id="KW-1185">Reference proteome</keyword>
<dbReference type="AlphaFoldDB" id="W7NA53"/>
<evidence type="ECO:0008006" key="3">
    <source>
        <dbReference type="Google" id="ProtNLM"/>
    </source>
</evidence>
<reference evidence="1 2" key="1">
    <citation type="journal article" date="2010" name="Nature">
        <title>Comparative genomics reveals mobile pathogenicity chromosomes in Fusarium.</title>
        <authorList>
            <person name="Ma L.J."/>
            <person name="van der Does H.C."/>
            <person name="Borkovich K.A."/>
            <person name="Coleman J.J."/>
            <person name="Daboussi M.J."/>
            <person name="Di Pietro A."/>
            <person name="Dufresne M."/>
            <person name="Freitag M."/>
            <person name="Grabherr M."/>
            <person name="Henrissat B."/>
            <person name="Houterman P.M."/>
            <person name="Kang S."/>
            <person name="Shim W.B."/>
            <person name="Woloshuk C."/>
            <person name="Xie X."/>
            <person name="Xu J.R."/>
            <person name="Antoniw J."/>
            <person name="Baker S.E."/>
            <person name="Bluhm B.H."/>
            <person name="Breakspear A."/>
            <person name="Brown D.W."/>
            <person name="Butchko R.A."/>
            <person name="Chapman S."/>
            <person name="Coulson R."/>
            <person name="Coutinho P.M."/>
            <person name="Danchin E.G."/>
            <person name="Diener A."/>
            <person name="Gale L.R."/>
            <person name="Gardiner D.M."/>
            <person name="Goff S."/>
            <person name="Hammond-Kosack K.E."/>
            <person name="Hilburn K."/>
            <person name="Hua-Van A."/>
            <person name="Jonkers W."/>
            <person name="Kazan K."/>
            <person name="Kodira C.D."/>
            <person name="Koehrsen M."/>
            <person name="Kumar L."/>
            <person name="Lee Y.H."/>
            <person name="Li L."/>
            <person name="Manners J.M."/>
            <person name="Miranda-Saavedra D."/>
            <person name="Mukherjee M."/>
            <person name="Park G."/>
            <person name="Park J."/>
            <person name="Park S.Y."/>
            <person name="Proctor R.H."/>
            <person name="Regev A."/>
            <person name="Ruiz-Roldan M.C."/>
            <person name="Sain D."/>
            <person name="Sakthikumar S."/>
            <person name="Sykes S."/>
            <person name="Schwartz D.C."/>
            <person name="Turgeon B.G."/>
            <person name="Wapinski I."/>
            <person name="Yoder O."/>
            <person name="Young S."/>
            <person name="Zeng Q."/>
            <person name="Zhou S."/>
            <person name="Galagan J."/>
            <person name="Cuomo C.A."/>
            <person name="Kistler H.C."/>
            <person name="Rep M."/>
        </authorList>
    </citation>
    <scope>NUCLEOTIDE SEQUENCE [LARGE SCALE GENOMIC DNA]</scope>
    <source>
        <strain evidence="2">M3125 / FGSC 7600</strain>
    </source>
</reference>
<dbReference type="RefSeq" id="XP_018759553.1">
    <property type="nucleotide sequence ID" value="XM_018906369.1"/>
</dbReference>
<evidence type="ECO:0000313" key="2">
    <source>
        <dbReference type="Proteomes" id="UP000009096"/>
    </source>
</evidence>
<dbReference type="EMBL" id="CM000581">
    <property type="protein sequence ID" value="EWG53362.1"/>
    <property type="molecule type" value="Genomic_DNA"/>
</dbReference>
<dbReference type="Proteomes" id="UP000009096">
    <property type="component" value="Chromosome 4"/>
</dbReference>
<organism evidence="1 2">
    <name type="scientific">Gibberella moniliformis (strain M3125 / FGSC 7600)</name>
    <name type="common">Maize ear and stalk rot fungus</name>
    <name type="synonym">Fusarium verticillioides</name>
    <dbReference type="NCBI Taxonomy" id="334819"/>
    <lineage>
        <taxon>Eukaryota</taxon>
        <taxon>Fungi</taxon>
        <taxon>Dikarya</taxon>
        <taxon>Ascomycota</taxon>
        <taxon>Pezizomycotina</taxon>
        <taxon>Sordariomycetes</taxon>
        <taxon>Hypocreomycetidae</taxon>
        <taxon>Hypocreales</taxon>
        <taxon>Nectriaceae</taxon>
        <taxon>Fusarium</taxon>
        <taxon>Fusarium fujikuroi species complex</taxon>
    </lineage>
</organism>
<dbReference type="VEuPathDB" id="FungiDB:FVEG_17100"/>
<dbReference type="GeneID" id="30073976"/>
<dbReference type="KEGG" id="fvr:FVEG_17100"/>
<evidence type="ECO:0000313" key="1">
    <source>
        <dbReference type="EMBL" id="EWG53362.1"/>
    </source>
</evidence>
<protein>
    <recommendedName>
        <fullName evidence="3">F-box domain-containing protein</fullName>
    </recommendedName>
</protein>